<evidence type="ECO:0000313" key="2">
    <source>
        <dbReference type="EMBL" id="GGJ07993.1"/>
    </source>
</evidence>
<organism evidence="2 3">
    <name type="scientific">Halopseudomonas pertucinogena</name>
    <dbReference type="NCBI Taxonomy" id="86175"/>
    <lineage>
        <taxon>Bacteria</taxon>
        <taxon>Pseudomonadati</taxon>
        <taxon>Pseudomonadota</taxon>
        <taxon>Gammaproteobacteria</taxon>
        <taxon>Pseudomonadales</taxon>
        <taxon>Pseudomonadaceae</taxon>
        <taxon>Halopseudomonas</taxon>
    </lineage>
</organism>
<feature type="region of interest" description="Disordered" evidence="1">
    <location>
        <begin position="37"/>
        <end position="98"/>
    </location>
</feature>
<name>A0ABQ2CS95_9GAMM</name>
<proteinExistence type="predicted"/>
<reference evidence="3" key="1">
    <citation type="journal article" date="2019" name="Int. J. Syst. Evol. Microbiol.">
        <title>The Global Catalogue of Microorganisms (GCM) 10K type strain sequencing project: providing services to taxonomists for standard genome sequencing and annotation.</title>
        <authorList>
            <consortium name="The Broad Institute Genomics Platform"/>
            <consortium name="The Broad Institute Genome Sequencing Center for Infectious Disease"/>
            <person name="Wu L."/>
            <person name="Ma J."/>
        </authorList>
    </citation>
    <scope>NUCLEOTIDE SEQUENCE [LARGE SCALE GENOMIC DNA]</scope>
    <source>
        <strain evidence="3">JCM 11590</strain>
    </source>
</reference>
<comment type="caution">
    <text evidence="2">The sequence shown here is derived from an EMBL/GenBank/DDBJ whole genome shotgun (WGS) entry which is preliminary data.</text>
</comment>
<accession>A0ABQ2CS95</accession>
<dbReference type="EMBL" id="BMNN01000007">
    <property type="protein sequence ID" value="GGJ07993.1"/>
    <property type="molecule type" value="Genomic_DNA"/>
</dbReference>
<dbReference type="Proteomes" id="UP000633263">
    <property type="component" value="Unassembled WGS sequence"/>
</dbReference>
<evidence type="ECO:0000313" key="3">
    <source>
        <dbReference type="Proteomes" id="UP000633263"/>
    </source>
</evidence>
<evidence type="ECO:0000256" key="1">
    <source>
        <dbReference type="SAM" id="MobiDB-lite"/>
    </source>
</evidence>
<gene>
    <name evidence="2" type="ORF">GCM10009083_26180</name>
</gene>
<keyword evidence="3" id="KW-1185">Reference proteome</keyword>
<protein>
    <submittedName>
        <fullName evidence="2">Uncharacterized protein</fullName>
    </submittedName>
</protein>
<sequence>MGTASEQGKYCCRSSQNILRNRHLSILIMAIGMRPSAVPGQSGKYTAKAASGKIANHSSDKTPHPSPPTAATEFNDKAWTKGQSEGIMPRLRTRSSVG</sequence>